<keyword evidence="2" id="KW-1133">Transmembrane helix</keyword>
<keyword evidence="2" id="KW-0812">Transmembrane</keyword>
<dbReference type="EMBL" id="CP134876">
    <property type="protein sequence ID" value="WNM41758.1"/>
    <property type="molecule type" value="Genomic_DNA"/>
</dbReference>
<evidence type="ECO:0000256" key="1">
    <source>
        <dbReference type="SAM" id="MobiDB-lite"/>
    </source>
</evidence>
<dbReference type="RefSeq" id="WP_313723654.1">
    <property type="nucleotide sequence ID" value="NZ_CP134876.1"/>
</dbReference>
<evidence type="ECO:0000256" key="2">
    <source>
        <dbReference type="SAM" id="Phobius"/>
    </source>
</evidence>
<feature type="region of interest" description="Disordered" evidence="1">
    <location>
        <begin position="161"/>
        <end position="185"/>
    </location>
</feature>
<dbReference type="Proteomes" id="UP001303001">
    <property type="component" value="Chromosome"/>
</dbReference>
<reference evidence="3 4" key="1">
    <citation type="submission" date="2023-09" db="EMBL/GenBank/DDBJ databases">
        <title>Micromonospora halotolerans DSM 45598 genome sequence.</title>
        <authorList>
            <person name="Mo P."/>
        </authorList>
    </citation>
    <scope>NUCLEOTIDE SEQUENCE [LARGE SCALE GENOMIC DNA]</scope>
    <source>
        <strain evidence="3 4">DSM 45598</strain>
    </source>
</reference>
<name>A0ABZ0A2F2_9ACTN</name>
<accession>A0ABZ0A2F2</accession>
<organism evidence="3 4">
    <name type="scientific">Micromonospora halotolerans</name>
    <dbReference type="NCBI Taxonomy" id="709879"/>
    <lineage>
        <taxon>Bacteria</taxon>
        <taxon>Bacillati</taxon>
        <taxon>Actinomycetota</taxon>
        <taxon>Actinomycetes</taxon>
        <taxon>Micromonosporales</taxon>
        <taxon>Micromonosporaceae</taxon>
        <taxon>Micromonospora</taxon>
    </lineage>
</organism>
<keyword evidence="2" id="KW-0472">Membrane</keyword>
<keyword evidence="4" id="KW-1185">Reference proteome</keyword>
<gene>
    <name evidence="3" type="ORF">RMN56_10635</name>
</gene>
<feature type="transmembrane region" description="Helical" evidence="2">
    <location>
        <begin position="37"/>
        <end position="58"/>
    </location>
</feature>
<protein>
    <submittedName>
        <fullName evidence="3">Uncharacterized protein</fullName>
    </submittedName>
</protein>
<proteinExistence type="predicted"/>
<feature type="region of interest" description="Disordered" evidence="1">
    <location>
        <begin position="60"/>
        <end position="81"/>
    </location>
</feature>
<evidence type="ECO:0000313" key="3">
    <source>
        <dbReference type="EMBL" id="WNM41758.1"/>
    </source>
</evidence>
<evidence type="ECO:0000313" key="4">
    <source>
        <dbReference type="Proteomes" id="UP001303001"/>
    </source>
</evidence>
<sequence length="255" mass="26810">MTYQEILDEAIGAPPAPAVDLDQIIGREARRARRRRVGAYGLSAVTVLAVATGASVLVTEGTSSTGPAVGSVSPGASADGRTAEARVRSAMLAALDRSAPGLRWVSGVEHENDMAEWSGPAVAEPSWPVNPFSHLSASGWVGHGVAVRGDVRARLSIEISRPKAGQPAEPADCSGSERACETSRGPNGERIRVVDLEARYMPPGRPVIRPGDRTVDVFRPDGTRVRVAAMSRSEEFLLTAAEMTAIALDPTLSLP</sequence>